<sequence length="260" mass="30339">MATMEEEEVVVLHRDTDLTQFICDELTMEILIKLPMEVLIISKCVSKRFRCLISEQTFLSRVVTRNKKLPPLITGFFHYNDRKLNFHTCFPNDDTDALKCDLSFLRCNSNQHPVNVIASESGLLLCAREKKGTNCIHYIVCNPFTKQCLELPQLSWGPSKCAVLFCYDNEERSNKGREIEFKVLYFRCFGDDLLEIDIYSSEKGKWEESKIPNLLGFNCIPIRATLFDGSIYLWGYWEYIIYIYDVRKESVRSIPLPPDR</sequence>
<evidence type="ECO:0000313" key="2">
    <source>
        <dbReference type="EMBL" id="KAF9594586.1"/>
    </source>
</evidence>
<name>A0A835H7A7_9MAGN</name>
<protein>
    <recommendedName>
        <fullName evidence="1">F-box protein At3g26010-like beta-propeller domain-containing protein</fullName>
    </recommendedName>
</protein>
<dbReference type="OrthoDB" id="674184at2759"/>
<evidence type="ECO:0000259" key="1">
    <source>
        <dbReference type="Pfam" id="PF24750"/>
    </source>
</evidence>
<keyword evidence="3" id="KW-1185">Reference proteome</keyword>
<dbReference type="PANTHER" id="PTHR31672">
    <property type="entry name" value="BNACNNG10540D PROTEIN"/>
    <property type="match status" value="1"/>
</dbReference>
<organism evidence="2 3">
    <name type="scientific">Coptis chinensis</name>
    <dbReference type="NCBI Taxonomy" id="261450"/>
    <lineage>
        <taxon>Eukaryota</taxon>
        <taxon>Viridiplantae</taxon>
        <taxon>Streptophyta</taxon>
        <taxon>Embryophyta</taxon>
        <taxon>Tracheophyta</taxon>
        <taxon>Spermatophyta</taxon>
        <taxon>Magnoliopsida</taxon>
        <taxon>Ranunculales</taxon>
        <taxon>Ranunculaceae</taxon>
        <taxon>Coptidoideae</taxon>
        <taxon>Coptis</taxon>
    </lineage>
</organism>
<dbReference type="AlphaFoldDB" id="A0A835H7A7"/>
<proteinExistence type="predicted"/>
<gene>
    <name evidence="2" type="ORF">IFM89_033556</name>
</gene>
<dbReference type="InterPro" id="IPR011043">
    <property type="entry name" value="Gal_Oxase/kelch_b-propeller"/>
</dbReference>
<dbReference type="SUPFAM" id="SSF50965">
    <property type="entry name" value="Galactose oxidase, central domain"/>
    <property type="match status" value="1"/>
</dbReference>
<dbReference type="InterPro" id="IPR056592">
    <property type="entry name" value="Beta-prop_At3g26010-like"/>
</dbReference>
<dbReference type="Pfam" id="PF24750">
    <property type="entry name" value="b-prop_At3g26010-like"/>
    <property type="match status" value="1"/>
</dbReference>
<dbReference type="SUPFAM" id="SSF81383">
    <property type="entry name" value="F-box domain"/>
    <property type="match status" value="1"/>
</dbReference>
<dbReference type="InterPro" id="IPR050796">
    <property type="entry name" value="SCF_F-box_component"/>
</dbReference>
<reference evidence="2 3" key="1">
    <citation type="submission" date="2020-10" db="EMBL/GenBank/DDBJ databases">
        <title>The Coptis chinensis genome and diversification of protoberbering-type alkaloids.</title>
        <authorList>
            <person name="Wang B."/>
            <person name="Shu S."/>
            <person name="Song C."/>
            <person name="Liu Y."/>
        </authorList>
    </citation>
    <scope>NUCLEOTIDE SEQUENCE [LARGE SCALE GENOMIC DNA]</scope>
    <source>
        <strain evidence="2">HL-2020</strain>
        <tissue evidence="2">Leaf</tissue>
    </source>
</reference>
<accession>A0A835H7A7</accession>
<comment type="caution">
    <text evidence="2">The sequence shown here is derived from an EMBL/GenBank/DDBJ whole genome shotgun (WGS) entry which is preliminary data.</text>
</comment>
<dbReference type="InterPro" id="IPR036047">
    <property type="entry name" value="F-box-like_dom_sf"/>
</dbReference>
<dbReference type="EMBL" id="JADFTS010000008">
    <property type="protein sequence ID" value="KAF9594586.1"/>
    <property type="molecule type" value="Genomic_DNA"/>
</dbReference>
<feature type="domain" description="F-box protein At3g26010-like beta-propeller" evidence="1">
    <location>
        <begin position="83"/>
        <end position="257"/>
    </location>
</feature>
<evidence type="ECO:0000313" key="3">
    <source>
        <dbReference type="Proteomes" id="UP000631114"/>
    </source>
</evidence>
<dbReference type="Proteomes" id="UP000631114">
    <property type="component" value="Unassembled WGS sequence"/>
</dbReference>